<accession>A0A1G8UBI6</accession>
<dbReference type="AlphaFoldDB" id="A0A1G8UBI6"/>
<evidence type="ECO:0008006" key="5">
    <source>
        <dbReference type="Google" id="ProtNLM"/>
    </source>
</evidence>
<keyword evidence="2" id="KW-0732">Signal</keyword>
<dbReference type="OrthoDB" id="9791748at2"/>
<proteinExistence type="predicted"/>
<evidence type="ECO:0000256" key="2">
    <source>
        <dbReference type="SAM" id="SignalP"/>
    </source>
</evidence>
<feature type="region of interest" description="Disordered" evidence="1">
    <location>
        <begin position="393"/>
        <end position="412"/>
    </location>
</feature>
<dbReference type="Pfam" id="PF14224">
    <property type="entry name" value="DUF4331"/>
    <property type="match status" value="1"/>
</dbReference>
<protein>
    <recommendedName>
        <fullName evidence="5">DUF4331 domain-containing protein</fullName>
    </recommendedName>
</protein>
<keyword evidence="4" id="KW-1185">Reference proteome</keyword>
<evidence type="ECO:0000313" key="4">
    <source>
        <dbReference type="Proteomes" id="UP000199155"/>
    </source>
</evidence>
<dbReference type="Proteomes" id="UP000199155">
    <property type="component" value="Unassembled WGS sequence"/>
</dbReference>
<evidence type="ECO:0000313" key="3">
    <source>
        <dbReference type="EMBL" id="SDJ51206.1"/>
    </source>
</evidence>
<dbReference type="EMBL" id="FNFF01000001">
    <property type="protein sequence ID" value="SDJ51206.1"/>
    <property type="molecule type" value="Genomic_DNA"/>
</dbReference>
<dbReference type="STRING" id="417292.SAMN05421806_101756"/>
<sequence length="464" mass="50423">MRVRQLTLPASSVALACAVLAAGWFAGPVSGQAGAASHVDAPSTFADLPRDGSDLYAFTSPDAPDTVTIAADYHALQLPGSPLTLYPFATDTRFEVHVDSTGDGKAEVTYRYAFRTEDKRPPGTGAAVSAPVRSLADDAVRFRQTYTLQELRPGRPARTLVENGAVAPSYAGGRLMPDYDALRRDATAQLPGGGRTYVGQIADSFLFNVGLYAKIRFGIPLVPEFNPVQFTNANTMTLQIPKKDLALRGDPQRNPVIGIWATASRRSLDVQGGEDAGWVQVSRMGQPHFTETMFPDGLPLIGTPGGLSDQYQSRTPDRDGDWEAMIEQVREPFGPRNISLATGTEPPDNPRPDLVEYLLHGLKKVTAHTLNKDVDAKAVRPAEVLRLNMATPVSQQPQRETMFDGDPEGYPNGRRFTDDTDALQMRFLMGGLTGVQTDALTKHALVKTPPKPSTRTFPYRPLPH</sequence>
<evidence type="ECO:0000256" key="1">
    <source>
        <dbReference type="SAM" id="MobiDB-lite"/>
    </source>
</evidence>
<gene>
    <name evidence="3" type="ORF">SAMN05421806_101756</name>
</gene>
<dbReference type="PROSITE" id="PS51257">
    <property type="entry name" value="PROKAR_LIPOPROTEIN"/>
    <property type="match status" value="1"/>
</dbReference>
<reference evidence="3 4" key="1">
    <citation type="submission" date="2016-10" db="EMBL/GenBank/DDBJ databases">
        <authorList>
            <person name="de Groot N.N."/>
        </authorList>
    </citation>
    <scope>NUCLEOTIDE SEQUENCE [LARGE SCALE GENOMIC DNA]</scope>
    <source>
        <strain evidence="3 4">CGMCC 4.5727</strain>
    </source>
</reference>
<dbReference type="InterPro" id="IPR025566">
    <property type="entry name" value="DUF4331"/>
</dbReference>
<feature type="signal peptide" evidence="2">
    <location>
        <begin position="1"/>
        <end position="21"/>
    </location>
</feature>
<organism evidence="3 4">
    <name type="scientific">Streptomyces indicus</name>
    <dbReference type="NCBI Taxonomy" id="417292"/>
    <lineage>
        <taxon>Bacteria</taxon>
        <taxon>Bacillati</taxon>
        <taxon>Actinomycetota</taxon>
        <taxon>Actinomycetes</taxon>
        <taxon>Kitasatosporales</taxon>
        <taxon>Streptomycetaceae</taxon>
        <taxon>Streptomyces</taxon>
    </lineage>
</organism>
<name>A0A1G8UBI6_9ACTN</name>
<feature type="chain" id="PRO_5039099278" description="DUF4331 domain-containing protein" evidence="2">
    <location>
        <begin position="22"/>
        <end position="464"/>
    </location>
</feature>
<dbReference type="RefSeq" id="WP_093607168.1">
    <property type="nucleotide sequence ID" value="NZ_FNFF01000001.1"/>
</dbReference>